<evidence type="ECO:0000313" key="4">
    <source>
        <dbReference type="EMBL" id="CAG7734178.1"/>
    </source>
</evidence>
<dbReference type="GO" id="GO:0006805">
    <property type="term" value="P:xenobiotic metabolic process"/>
    <property type="evidence" value="ECO:0007669"/>
    <property type="project" value="TreeGrafter"/>
</dbReference>
<name>A0A8J2P0W7_9HEXA</name>
<dbReference type="GO" id="GO:0005506">
    <property type="term" value="F:iron ion binding"/>
    <property type="evidence" value="ECO:0007669"/>
    <property type="project" value="InterPro"/>
</dbReference>
<comment type="caution">
    <text evidence="4">The sequence shown here is derived from an EMBL/GenBank/DDBJ whole genome shotgun (WGS) entry which is preliminary data.</text>
</comment>
<dbReference type="InterPro" id="IPR001128">
    <property type="entry name" value="Cyt_P450"/>
</dbReference>
<dbReference type="InterPro" id="IPR050182">
    <property type="entry name" value="Cytochrome_P450_fam2"/>
</dbReference>
<dbReference type="Pfam" id="PF00067">
    <property type="entry name" value="p450"/>
    <property type="match status" value="1"/>
</dbReference>
<evidence type="ECO:0008006" key="6">
    <source>
        <dbReference type="Google" id="ProtNLM"/>
    </source>
</evidence>
<keyword evidence="2" id="KW-0479">Metal-binding</keyword>
<keyword evidence="5" id="KW-1185">Reference proteome</keyword>
<dbReference type="GO" id="GO:0006082">
    <property type="term" value="P:organic acid metabolic process"/>
    <property type="evidence" value="ECO:0007669"/>
    <property type="project" value="TreeGrafter"/>
</dbReference>
<dbReference type="AlphaFoldDB" id="A0A8J2P0W7"/>
<evidence type="ECO:0000256" key="1">
    <source>
        <dbReference type="ARBA" id="ARBA00010617"/>
    </source>
</evidence>
<evidence type="ECO:0000313" key="5">
    <source>
        <dbReference type="Proteomes" id="UP000708208"/>
    </source>
</evidence>
<comment type="similarity">
    <text evidence="1">Belongs to the cytochrome P450 family.</text>
</comment>
<dbReference type="GO" id="GO:0016712">
    <property type="term" value="F:oxidoreductase activity, acting on paired donors, with incorporation or reduction of molecular oxygen, reduced flavin or flavoprotein as one donor, and incorporation of one atom of oxygen"/>
    <property type="evidence" value="ECO:0007669"/>
    <property type="project" value="TreeGrafter"/>
</dbReference>
<proteinExistence type="inferred from homology"/>
<gene>
    <name evidence="4" type="ORF">AFUS01_LOCUS22581</name>
</gene>
<dbReference type="EMBL" id="CAJVCH010264318">
    <property type="protein sequence ID" value="CAG7734178.1"/>
    <property type="molecule type" value="Genomic_DNA"/>
</dbReference>
<evidence type="ECO:0000256" key="2">
    <source>
        <dbReference type="ARBA" id="ARBA00022723"/>
    </source>
</evidence>
<sequence length="224" mass="25783">MDTTVEALNSGLAFRQRYDPEQMKDFMQLFDTAYDASWKGIRPFYFLFPGLARFRKFFSLILLEKKEKDEFRYQLFEIFKKSIDEHRNTMQAGQPRDYIDALLEESSSMTDFKDEDLLVTLMDLFIGGTELSSKTFVSALCLLSQHVEVQEKMANEITTLVGSRNVTLSDKQSLPYVEATILEIMRLSRVITVGLPHAVTEDVVFKGFSFPKNTMVISNIYGCL</sequence>
<organism evidence="4 5">
    <name type="scientific">Allacma fusca</name>
    <dbReference type="NCBI Taxonomy" id="39272"/>
    <lineage>
        <taxon>Eukaryota</taxon>
        <taxon>Metazoa</taxon>
        <taxon>Ecdysozoa</taxon>
        <taxon>Arthropoda</taxon>
        <taxon>Hexapoda</taxon>
        <taxon>Collembola</taxon>
        <taxon>Symphypleona</taxon>
        <taxon>Sminthuridae</taxon>
        <taxon>Allacma</taxon>
    </lineage>
</organism>
<dbReference type="GO" id="GO:0005737">
    <property type="term" value="C:cytoplasm"/>
    <property type="evidence" value="ECO:0007669"/>
    <property type="project" value="TreeGrafter"/>
</dbReference>
<dbReference type="PANTHER" id="PTHR24300:SF403">
    <property type="entry name" value="CYTOCHROME P450 306A1"/>
    <property type="match status" value="1"/>
</dbReference>
<protein>
    <recommendedName>
        <fullName evidence="6">Cytochrome P450</fullName>
    </recommendedName>
</protein>
<evidence type="ECO:0000256" key="3">
    <source>
        <dbReference type="ARBA" id="ARBA00023004"/>
    </source>
</evidence>
<dbReference type="Proteomes" id="UP000708208">
    <property type="component" value="Unassembled WGS sequence"/>
</dbReference>
<feature type="non-terminal residue" evidence="4">
    <location>
        <position position="1"/>
    </location>
</feature>
<dbReference type="PANTHER" id="PTHR24300">
    <property type="entry name" value="CYTOCHROME P450 508A4-RELATED"/>
    <property type="match status" value="1"/>
</dbReference>
<dbReference type="GO" id="GO:0008395">
    <property type="term" value="F:steroid hydroxylase activity"/>
    <property type="evidence" value="ECO:0007669"/>
    <property type="project" value="TreeGrafter"/>
</dbReference>
<dbReference type="OrthoDB" id="3945418at2759"/>
<accession>A0A8J2P0W7</accession>
<reference evidence="4" key="1">
    <citation type="submission" date="2021-06" db="EMBL/GenBank/DDBJ databases">
        <authorList>
            <person name="Hodson N. C."/>
            <person name="Mongue J. A."/>
            <person name="Jaron S. K."/>
        </authorList>
    </citation>
    <scope>NUCLEOTIDE SEQUENCE</scope>
</reference>
<dbReference type="GO" id="GO:0020037">
    <property type="term" value="F:heme binding"/>
    <property type="evidence" value="ECO:0007669"/>
    <property type="project" value="InterPro"/>
</dbReference>
<keyword evidence="3" id="KW-0408">Iron</keyword>